<dbReference type="AlphaFoldDB" id="A0A117J3V1"/>
<dbReference type="HAMAP" id="MF_01007">
    <property type="entry name" value="16SrRNA_methyltr_H"/>
    <property type="match status" value="1"/>
</dbReference>
<protein>
    <recommendedName>
        <fullName evidence="7">Ribosomal RNA small subunit methyltransferase H</fullName>
        <ecNumber evidence="7">2.1.1.199</ecNumber>
    </recommendedName>
    <alternativeName>
        <fullName evidence="7">16S rRNA m(4)C1402 methyltransferase</fullName>
    </alternativeName>
    <alternativeName>
        <fullName evidence="7">rRNA (cytosine-N(4)-)-methyltransferase RsmH</fullName>
    </alternativeName>
</protein>
<gene>
    <name evidence="7" type="primary">rsmH</name>
    <name evidence="8" type="ORF">AUL39_09675</name>
</gene>
<keyword evidence="3 7" id="KW-0698">rRNA processing</keyword>
<evidence type="ECO:0000256" key="6">
    <source>
        <dbReference type="ARBA" id="ARBA00022691"/>
    </source>
</evidence>
<name>A0A117J3V1_TRASO</name>
<reference evidence="8 9" key="1">
    <citation type="submission" date="2015-12" db="EMBL/GenBank/DDBJ databases">
        <title>Draft Genome Sequence of Olsenella scatoligenes SK9K4T; a Producer of 3-Methylindole- (skatole) and 4-Methylphenol- (p-cresol) Isolated from Pig Feces.</title>
        <authorList>
            <person name="Li X."/>
            <person name="Borg B."/>
            <person name="Canibe N."/>
        </authorList>
    </citation>
    <scope>NUCLEOTIDE SEQUENCE [LARGE SCALE GENOMIC DNA]</scope>
    <source>
        <strain evidence="8 9">SK9K4</strain>
    </source>
</reference>
<evidence type="ECO:0000313" key="8">
    <source>
        <dbReference type="EMBL" id="KUH57939.1"/>
    </source>
</evidence>
<dbReference type="Gene3D" id="1.10.150.170">
    <property type="entry name" value="Putative methyltransferase TM0872, insert domain"/>
    <property type="match status" value="1"/>
</dbReference>
<dbReference type="InterPro" id="IPR029063">
    <property type="entry name" value="SAM-dependent_MTases_sf"/>
</dbReference>
<feature type="binding site" evidence="7">
    <location>
        <position position="84"/>
    </location>
    <ligand>
        <name>S-adenosyl-L-methionine</name>
        <dbReference type="ChEBI" id="CHEBI:59789"/>
    </ligand>
</feature>
<comment type="function">
    <text evidence="7">Specifically methylates the N4 position of cytidine in position 1402 (C1402) of 16S rRNA.</text>
</comment>
<dbReference type="EMBL" id="LOJF01000011">
    <property type="protein sequence ID" value="KUH57939.1"/>
    <property type="molecule type" value="Genomic_DNA"/>
</dbReference>
<keyword evidence="5 7" id="KW-0808">Transferase</keyword>
<dbReference type="SUPFAM" id="SSF81799">
    <property type="entry name" value="Putative methyltransferase TM0872, insert domain"/>
    <property type="match status" value="1"/>
</dbReference>
<dbReference type="Gene3D" id="3.40.50.150">
    <property type="entry name" value="Vaccinia Virus protein VP39"/>
    <property type="match status" value="1"/>
</dbReference>
<dbReference type="STRING" id="1299998.AUL39_09675"/>
<accession>A0A117J3V1</accession>
<dbReference type="PIRSF" id="PIRSF004486">
    <property type="entry name" value="MraW"/>
    <property type="match status" value="1"/>
</dbReference>
<dbReference type="PANTHER" id="PTHR11265">
    <property type="entry name" value="S-ADENOSYL-METHYLTRANSFERASE MRAW"/>
    <property type="match status" value="1"/>
</dbReference>
<evidence type="ECO:0000256" key="5">
    <source>
        <dbReference type="ARBA" id="ARBA00022679"/>
    </source>
</evidence>
<proteinExistence type="inferred from homology"/>
<keyword evidence="9" id="KW-1185">Reference proteome</keyword>
<evidence type="ECO:0000256" key="3">
    <source>
        <dbReference type="ARBA" id="ARBA00022552"/>
    </source>
</evidence>
<evidence type="ECO:0000256" key="2">
    <source>
        <dbReference type="ARBA" id="ARBA00022490"/>
    </source>
</evidence>
<dbReference type="InterPro" id="IPR002903">
    <property type="entry name" value="RsmH"/>
</dbReference>
<dbReference type="InterPro" id="IPR023397">
    <property type="entry name" value="SAM-dep_MeTrfase_MraW_recog"/>
</dbReference>
<dbReference type="EC" id="2.1.1.199" evidence="7"/>
<comment type="similarity">
    <text evidence="1 7">Belongs to the methyltransferase superfamily. RsmH family.</text>
</comment>
<keyword evidence="4 7" id="KW-0489">Methyltransferase</keyword>
<dbReference type="NCBIfam" id="TIGR00006">
    <property type="entry name" value="16S rRNA (cytosine(1402)-N(4))-methyltransferase RsmH"/>
    <property type="match status" value="1"/>
</dbReference>
<keyword evidence="6 7" id="KW-0949">S-adenosyl-L-methionine</keyword>
<dbReference type="PANTHER" id="PTHR11265:SF0">
    <property type="entry name" value="12S RRNA N4-METHYLCYTIDINE METHYLTRANSFERASE"/>
    <property type="match status" value="1"/>
</dbReference>
<feature type="binding site" evidence="7">
    <location>
        <position position="112"/>
    </location>
    <ligand>
        <name>S-adenosyl-L-methionine</name>
        <dbReference type="ChEBI" id="CHEBI:59789"/>
    </ligand>
</feature>
<dbReference type="Proteomes" id="UP000054078">
    <property type="component" value="Unassembled WGS sequence"/>
</dbReference>
<comment type="subcellular location">
    <subcellularLocation>
        <location evidence="7">Cytoplasm</location>
    </subcellularLocation>
</comment>
<organism evidence="8 9">
    <name type="scientific">Tractidigestivibacter scatoligenes</name>
    <name type="common">Olsenella scatoligenes</name>
    <dbReference type="NCBI Taxonomy" id="1299998"/>
    <lineage>
        <taxon>Bacteria</taxon>
        <taxon>Bacillati</taxon>
        <taxon>Actinomycetota</taxon>
        <taxon>Coriobacteriia</taxon>
        <taxon>Coriobacteriales</taxon>
        <taxon>Atopobiaceae</taxon>
        <taxon>Tractidigestivibacter</taxon>
    </lineage>
</organism>
<comment type="catalytic activity">
    <reaction evidence="7">
        <text>cytidine(1402) in 16S rRNA + S-adenosyl-L-methionine = N(4)-methylcytidine(1402) in 16S rRNA + S-adenosyl-L-homocysteine + H(+)</text>
        <dbReference type="Rhea" id="RHEA:42928"/>
        <dbReference type="Rhea" id="RHEA-COMP:10286"/>
        <dbReference type="Rhea" id="RHEA-COMP:10287"/>
        <dbReference type="ChEBI" id="CHEBI:15378"/>
        <dbReference type="ChEBI" id="CHEBI:57856"/>
        <dbReference type="ChEBI" id="CHEBI:59789"/>
        <dbReference type="ChEBI" id="CHEBI:74506"/>
        <dbReference type="ChEBI" id="CHEBI:82748"/>
        <dbReference type="EC" id="2.1.1.199"/>
    </reaction>
</comment>
<dbReference type="GO" id="GO:0070475">
    <property type="term" value="P:rRNA base methylation"/>
    <property type="evidence" value="ECO:0007669"/>
    <property type="project" value="UniProtKB-UniRule"/>
</dbReference>
<dbReference type="FunFam" id="1.10.150.170:FF:000001">
    <property type="entry name" value="Ribosomal RNA small subunit methyltransferase H"/>
    <property type="match status" value="1"/>
</dbReference>
<dbReference type="SUPFAM" id="SSF53335">
    <property type="entry name" value="S-adenosyl-L-methionine-dependent methyltransferases"/>
    <property type="match status" value="1"/>
</dbReference>
<dbReference type="OrthoDB" id="9806637at2"/>
<evidence type="ECO:0000256" key="4">
    <source>
        <dbReference type="ARBA" id="ARBA00022603"/>
    </source>
</evidence>
<comment type="caution">
    <text evidence="8">The sequence shown here is derived from an EMBL/GenBank/DDBJ whole genome shotgun (WGS) entry which is preliminary data.</text>
</comment>
<dbReference type="RefSeq" id="WP_059055732.1">
    <property type="nucleotide sequence ID" value="NZ_LOJF01000011.1"/>
</dbReference>
<evidence type="ECO:0000256" key="7">
    <source>
        <dbReference type="HAMAP-Rule" id="MF_01007"/>
    </source>
</evidence>
<feature type="binding site" evidence="7">
    <location>
        <begin position="35"/>
        <end position="37"/>
    </location>
    <ligand>
        <name>S-adenosyl-L-methionine</name>
        <dbReference type="ChEBI" id="CHEBI:59789"/>
    </ligand>
</feature>
<feature type="binding site" evidence="7">
    <location>
        <position position="105"/>
    </location>
    <ligand>
        <name>S-adenosyl-L-methionine</name>
        <dbReference type="ChEBI" id="CHEBI:59789"/>
    </ligand>
</feature>
<evidence type="ECO:0000313" key="9">
    <source>
        <dbReference type="Proteomes" id="UP000054078"/>
    </source>
</evidence>
<dbReference type="GO" id="GO:0005737">
    <property type="term" value="C:cytoplasm"/>
    <property type="evidence" value="ECO:0007669"/>
    <property type="project" value="UniProtKB-SubCell"/>
</dbReference>
<keyword evidence="2 7" id="KW-0963">Cytoplasm</keyword>
<dbReference type="Pfam" id="PF01795">
    <property type="entry name" value="Methyltransf_5"/>
    <property type="match status" value="1"/>
</dbReference>
<feature type="binding site" evidence="7">
    <location>
        <position position="55"/>
    </location>
    <ligand>
        <name>S-adenosyl-L-methionine</name>
        <dbReference type="ChEBI" id="CHEBI:59789"/>
    </ligand>
</feature>
<dbReference type="GO" id="GO:0071424">
    <property type="term" value="F:rRNA (cytosine-N4-)-methyltransferase activity"/>
    <property type="evidence" value="ECO:0007669"/>
    <property type="project" value="UniProtKB-UniRule"/>
</dbReference>
<sequence>MTSEYRHVPVMLDEVLAELGPKPGEVVCDCTLGGAGHSIALAQRIAPDGLSIGIDQDDMALKAATERFSREAPQAEFLPLKGNFGDLDQLLVGARVPGVDCFLFDLGVSSPQLDIPERGFSYNEDAPLDMRMDSGKDTPTAQEVINTYNEADLTRILRVYGDEKYAARIARAIVETREKAPIETTFQLVDVIKRAIPAAARRHGGHPARKTFQALRIEVNHELDALDQGLRAAVRWANTGGRICVISYHSLEDRIVKHVFSELSQGCICPPDLPVCVCGHVPIVDVKTRKPLVAGEEEVSSNPRARSALMRVAVKLDVTHEGTESSHPTARSSA</sequence>
<evidence type="ECO:0000256" key="1">
    <source>
        <dbReference type="ARBA" id="ARBA00010396"/>
    </source>
</evidence>